<proteinExistence type="predicted"/>
<dbReference type="PANTHER" id="PTHR11516">
    <property type="entry name" value="PYRUVATE DEHYDROGENASE E1 COMPONENT, ALPHA SUBUNIT BACTERIAL AND ORGANELLAR"/>
    <property type="match status" value="1"/>
</dbReference>
<evidence type="ECO:0000259" key="4">
    <source>
        <dbReference type="Pfam" id="PF00676"/>
    </source>
</evidence>
<sequence>MTSPRTSNAPDGDTLVEIYRRAQLIRHCGEQFLKTIRAGRIQAPYYSPRGQEVLAAATMVTLAADDYVVTIYRGLHDQLAKGVPLKELWAEYAGKASGSCKGKGGPMHITHPASGVVVTTGVVGSGIPIANGLALASQVNGDGKIALTSFGDGATNIGAFHEALNLASVWKLPVIFLCQNNLYAEHTSFANGTGCENIAMRAASYGMPGVQVNGNDAVAMYRAAADAVARARAGEGPTLIEARTFRFEGHILGDDSHYIPKEEMAAAIAADPVPALRRQIVAAGYATDEALDAIEDRIVADVAEALAYAIAEPYPDVAELGRDVLDVEIVP</sequence>
<dbReference type="InterPro" id="IPR029061">
    <property type="entry name" value="THDP-binding"/>
</dbReference>
<dbReference type="SUPFAM" id="SSF52518">
    <property type="entry name" value="Thiamin diphosphate-binding fold (THDP-binding)"/>
    <property type="match status" value="1"/>
</dbReference>
<protein>
    <submittedName>
        <fullName evidence="5">Thiamine pyrophosphate-dependent dehydrogenase E1 component subunit alpha</fullName>
    </submittedName>
</protein>
<evidence type="ECO:0000256" key="2">
    <source>
        <dbReference type="ARBA" id="ARBA00023002"/>
    </source>
</evidence>
<gene>
    <name evidence="5" type="ORF">Q5H94_07565</name>
</gene>
<comment type="caution">
    <text evidence="5">The sequence shown here is derived from an EMBL/GenBank/DDBJ whole genome shotgun (WGS) entry which is preliminary data.</text>
</comment>
<dbReference type="Gene3D" id="3.40.50.970">
    <property type="match status" value="1"/>
</dbReference>
<keyword evidence="3" id="KW-0786">Thiamine pyrophosphate</keyword>
<comment type="cofactor">
    <cofactor evidence="1">
        <name>thiamine diphosphate</name>
        <dbReference type="ChEBI" id="CHEBI:58937"/>
    </cofactor>
</comment>
<name>A0ABT8ZYJ2_9SPHN</name>
<dbReference type="InterPro" id="IPR001017">
    <property type="entry name" value="DH_E1"/>
</dbReference>
<evidence type="ECO:0000256" key="1">
    <source>
        <dbReference type="ARBA" id="ARBA00001964"/>
    </source>
</evidence>
<keyword evidence="6" id="KW-1185">Reference proteome</keyword>
<dbReference type="RefSeq" id="WP_304560646.1">
    <property type="nucleotide sequence ID" value="NZ_JAUQSZ010000004.1"/>
</dbReference>
<organism evidence="5 6">
    <name type="scientific">Sphingomonas immobilis</name>
    <dbReference type="NCBI Taxonomy" id="3063997"/>
    <lineage>
        <taxon>Bacteria</taxon>
        <taxon>Pseudomonadati</taxon>
        <taxon>Pseudomonadota</taxon>
        <taxon>Alphaproteobacteria</taxon>
        <taxon>Sphingomonadales</taxon>
        <taxon>Sphingomonadaceae</taxon>
        <taxon>Sphingomonas</taxon>
    </lineage>
</organism>
<accession>A0ABT8ZYJ2</accession>
<dbReference type="PANTHER" id="PTHR11516:SF41">
    <property type="entry name" value="3-METHYL-2-OXOBUTANOATE DEHYDROGENASE SUBUNIT ALPHA"/>
    <property type="match status" value="1"/>
</dbReference>
<dbReference type="Pfam" id="PF00676">
    <property type="entry name" value="E1_dh"/>
    <property type="match status" value="1"/>
</dbReference>
<reference evidence="5" key="1">
    <citation type="submission" date="2023-07" db="EMBL/GenBank/DDBJ databases">
        <authorList>
            <person name="Kim M.K."/>
        </authorList>
    </citation>
    <scope>NUCLEOTIDE SEQUENCE</scope>
    <source>
        <strain evidence="5">CA1-15</strain>
    </source>
</reference>
<feature type="domain" description="Dehydrogenase E1 component" evidence="4">
    <location>
        <begin position="22"/>
        <end position="317"/>
    </location>
</feature>
<evidence type="ECO:0000313" key="6">
    <source>
        <dbReference type="Proteomes" id="UP001176468"/>
    </source>
</evidence>
<evidence type="ECO:0000313" key="5">
    <source>
        <dbReference type="EMBL" id="MDO7842179.1"/>
    </source>
</evidence>
<dbReference type="Proteomes" id="UP001176468">
    <property type="component" value="Unassembled WGS sequence"/>
</dbReference>
<evidence type="ECO:0000256" key="3">
    <source>
        <dbReference type="ARBA" id="ARBA00023052"/>
    </source>
</evidence>
<dbReference type="InterPro" id="IPR050642">
    <property type="entry name" value="PDH_E1_Alpha_Subunit"/>
</dbReference>
<dbReference type="EMBL" id="JAUQSZ010000004">
    <property type="protein sequence ID" value="MDO7842179.1"/>
    <property type="molecule type" value="Genomic_DNA"/>
</dbReference>
<dbReference type="CDD" id="cd02000">
    <property type="entry name" value="TPP_E1_PDC_ADC_BCADC"/>
    <property type="match status" value="1"/>
</dbReference>
<keyword evidence="2" id="KW-0560">Oxidoreductase</keyword>